<evidence type="ECO:0000313" key="3">
    <source>
        <dbReference type="EMBL" id="ASF48112.1"/>
    </source>
</evidence>
<organism evidence="3 4">
    <name type="scientific">Methylovulum psychrotolerans</name>
    <dbReference type="NCBI Taxonomy" id="1704499"/>
    <lineage>
        <taxon>Bacteria</taxon>
        <taxon>Pseudomonadati</taxon>
        <taxon>Pseudomonadota</taxon>
        <taxon>Gammaproteobacteria</taxon>
        <taxon>Methylococcales</taxon>
        <taxon>Methylococcaceae</taxon>
        <taxon>Methylovulum</taxon>
    </lineage>
</organism>
<reference evidence="3 4" key="1">
    <citation type="submission" date="2017-06" db="EMBL/GenBank/DDBJ databases">
        <title>Genome Sequencing of the methanotroph Methylovulum psychrotolerants str. HV10-M2 isolated from a high-altitude environment.</title>
        <authorList>
            <person name="Mateos-Rivera A."/>
        </authorList>
    </citation>
    <scope>NUCLEOTIDE SEQUENCE [LARGE SCALE GENOMIC DNA]</scope>
    <source>
        <strain evidence="3 4">HV10_M2</strain>
    </source>
</reference>
<protein>
    <submittedName>
        <fullName evidence="3">Plasmid stabilization protein</fullName>
    </submittedName>
</protein>
<proteinExistence type="inferred from homology"/>
<keyword evidence="4" id="KW-1185">Reference proteome</keyword>
<dbReference type="OrthoDB" id="573800at2"/>
<dbReference type="InterPro" id="IPR035093">
    <property type="entry name" value="RelE/ParE_toxin_dom_sf"/>
</dbReference>
<name>A0A1Z4C3K1_9GAMM</name>
<keyword evidence="2" id="KW-1277">Toxin-antitoxin system</keyword>
<evidence type="ECO:0000256" key="2">
    <source>
        <dbReference type="ARBA" id="ARBA00022649"/>
    </source>
</evidence>
<dbReference type="Proteomes" id="UP000197019">
    <property type="component" value="Chromosome"/>
</dbReference>
<dbReference type="PANTHER" id="PTHR33755">
    <property type="entry name" value="TOXIN PARE1-RELATED"/>
    <property type="match status" value="1"/>
</dbReference>
<accession>A0A1Z4C3K1</accession>
<dbReference type="AlphaFoldDB" id="A0A1Z4C3K1"/>
<dbReference type="RefSeq" id="WP_088620982.1">
    <property type="nucleotide sequence ID" value="NZ_CP022129.1"/>
</dbReference>
<dbReference type="InterPro" id="IPR007712">
    <property type="entry name" value="RelE/ParE_toxin"/>
</dbReference>
<dbReference type="PANTHER" id="PTHR33755:SF7">
    <property type="entry name" value="TOXIN MODULE OF TOXIN-ANTITOXIN SYSTEM RELE_STBE FAMILY"/>
    <property type="match status" value="1"/>
</dbReference>
<evidence type="ECO:0000313" key="4">
    <source>
        <dbReference type="Proteomes" id="UP000197019"/>
    </source>
</evidence>
<comment type="similarity">
    <text evidence="1">Belongs to the RelE toxin family.</text>
</comment>
<evidence type="ECO:0000256" key="1">
    <source>
        <dbReference type="ARBA" id="ARBA00006226"/>
    </source>
</evidence>
<dbReference type="Pfam" id="PF05016">
    <property type="entry name" value="ParE_toxin"/>
    <property type="match status" value="1"/>
</dbReference>
<dbReference type="EMBL" id="CP022129">
    <property type="protein sequence ID" value="ASF48112.1"/>
    <property type="molecule type" value="Genomic_DNA"/>
</dbReference>
<dbReference type="KEGG" id="mpsy:CEK71_19720"/>
<dbReference type="InterPro" id="IPR051803">
    <property type="entry name" value="TA_system_RelE-like_toxin"/>
</dbReference>
<dbReference type="Gene3D" id="3.30.2310.20">
    <property type="entry name" value="RelE-like"/>
    <property type="match status" value="1"/>
</dbReference>
<sequence>MSNLRKLKIFPEAVADLERLREFIKIHNPTAANRSAKSIREAIHKIPHQPFLGHPIATIENPELRERFIPFGKSGYWVEYLVKPEEIHIVKIWHSRENREKP</sequence>
<gene>
    <name evidence="3" type="ORF">CEK71_19720</name>
</gene>